<dbReference type="PANTHER" id="PTHR19959:SF119">
    <property type="entry name" value="FUNGAL LIPASE-LIKE DOMAIN-CONTAINING PROTEIN"/>
    <property type="match status" value="1"/>
</dbReference>
<dbReference type="AlphaFoldDB" id="A0A409WTJ5"/>
<dbReference type="STRING" id="93625.A0A409WTJ5"/>
<comment type="caution">
    <text evidence="2">The sequence shown here is derived from an EMBL/GenBank/DDBJ whole genome shotgun (WGS) entry which is preliminary data.</text>
</comment>
<dbReference type="InterPro" id="IPR024983">
    <property type="entry name" value="CHAT_dom"/>
</dbReference>
<dbReference type="Proteomes" id="UP000283269">
    <property type="component" value="Unassembled WGS sequence"/>
</dbReference>
<dbReference type="EMBL" id="NHYD01003205">
    <property type="protein sequence ID" value="PPQ81854.1"/>
    <property type="molecule type" value="Genomic_DNA"/>
</dbReference>
<proteinExistence type="predicted"/>
<evidence type="ECO:0000259" key="1">
    <source>
        <dbReference type="Pfam" id="PF12770"/>
    </source>
</evidence>
<dbReference type="SUPFAM" id="SSF48452">
    <property type="entry name" value="TPR-like"/>
    <property type="match status" value="1"/>
</dbReference>
<sequence length="1147" mass="126274">MFSRGTSIFDRESSIQLLSSNFGDFTTAISKDPEQVFFVVLALSEEIANKARFLHDCGGHLPECFPDTDNGTYCSKECSVAYDSAINTADGNTSRLMSLLYEAGLFFLDRYSKSGTLSVINEAISKLSIVVKGTLDSDHKLSCRLNDLGRSLLIRFEHEEDLLDVTRAISYIQKAISVTVEEESPTCLNNLGHAFCLLFETTGNLSEISDAISYHQRAVQLTPEDHRDLPRRLNDLGHAQLRYHERTGDLTTISEGIAHLEKAILLTSDGSADLAMALNNLGNSFRFRFECTGSIDDLSSAIANIQESVRQSPEGNPRKHTRLSNLGNCFVRRFERTGDLMDISQAIMCHQKAVNFTSEVGHPEMPVWLNNLSLALKSRFERTGDLADIAEAISYLKKGVQLAPETHPSLPIYLNNLGNSYRCQFQRTGNTAHITEAITYLQKAVEITPEGHLGLPIWLNNLGLSTRCRFEQTHNPEDIDKAIAYIRRSVLLTPAGHTQESTRLTNLGVLYGCRFTSTGEHSDIAEAVDNLQKAIKCTPEDHATLASLLKQLGDTFSERGARTGALPDIHVAISNYSLAATCSAGPPSLRLIAALQWAELSRSYSRAQLLDAYRVAIDLVSQLAGFEQTIQKRYINLLDVSNLSASAAAAAFEQGRPELAIEWLEQGRCLVWSQLNDLRTPLDDLRAKCPALADELLRVSVALDNAGAREEASLADSTLVQRISLQDEVTSHVKLARERDGLLKQIRYIPGFETFLQPLSYSTLVAGLPQSGTAVIINVHTDRCDAVALRHGMNGPVHIPLPGFSYIMAENLRKSLKARLQGAGVRVRGNVPDARGMRFESGDGRVLTGILKELWLLVVNPILEALGFMSPSNEKPPSSLSRIWWCATGPLAFLPIHAAGRYGRHKKEAATTLSHYAISSYIPTVRTLVDRVKSPLSLHGRKSGLFLVSQADTPNLPLIPGASAEVRAVKQRVSQCSTMEIHCLESVNATIIQSLQNMDTYSCVHFACHASQNTADPLRSAFYLHDGQLDLSSIIQKRLENADLAFLSACQTSAGDEKLSEEAVHLAAGMLAAGYRGVVATMWSIQDRYGAQLAEDFYEKLVNDDSRKFNSERAACSLHFATQKLRNSLGDSESSLLIWVPYVHFGL</sequence>
<reference evidence="2 3" key="1">
    <citation type="journal article" date="2018" name="Evol. Lett.">
        <title>Horizontal gene cluster transfer increased hallucinogenic mushroom diversity.</title>
        <authorList>
            <person name="Reynolds H.T."/>
            <person name="Vijayakumar V."/>
            <person name="Gluck-Thaler E."/>
            <person name="Korotkin H.B."/>
            <person name="Matheny P.B."/>
            <person name="Slot J.C."/>
        </authorList>
    </citation>
    <scope>NUCLEOTIDE SEQUENCE [LARGE SCALE GENOMIC DNA]</scope>
    <source>
        <strain evidence="2 3">2631</strain>
    </source>
</reference>
<dbReference type="Pfam" id="PF12770">
    <property type="entry name" value="CHAT"/>
    <property type="match status" value="1"/>
</dbReference>
<gene>
    <name evidence="2" type="ORF">CVT25_013454</name>
</gene>
<dbReference type="PANTHER" id="PTHR19959">
    <property type="entry name" value="KINESIN LIGHT CHAIN"/>
    <property type="match status" value="1"/>
</dbReference>
<keyword evidence="3" id="KW-1185">Reference proteome</keyword>
<organism evidence="2 3">
    <name type="scientific">Psilocybe cyanescens</name>
    <dbReference type="NCBI Taxonomy" id="93625"/>
    <lineage>
        <taxon>Eukaryota</taxon>
        <taxon>Fungi</taxon>
        <taxon>Dikarya</taxon>
        <taxon>Basidiomycota</taxon>
        <taxon>Agaricomycotina</taxon>
        <taxon>Agaricomycetes</taxon>
        <taxon>Agaricomycetidae</taxon>
        <taxon>Agaricales</taxon>
        <taxon>Agaricineae</taxon>
        <taxon>Strophariaceae</taxon>
        <taxon>Psilocybe</taxon>
    </lineage>
</organism>
<dbReference type="InParanoid" id="A0A409WTJ5"/>
<dbReference type="Gene3D" id="1.25.40.10">
    <property type="entry name" value="Tetratricopeptide repeat domain"/>
    <property type="match status" value="3"/>
</dbReference>
<protein>
    <recommendedName>
        <fullName evidence="1">CHAT domain-containing protein</fullName>
    </recommendedName>
</protein>
<evidence type="ECO:0000313" key="2">
    <source>
        <dbReference type="EMBL" id="PPQ81854.1"/>
    </source>
</evidence>
<feature type="domain" description="CHAT" evidence="1">
    <location>
        <begin position="851"/>
        <end position="1146"/>
    </location>
</feature>
<accession>A0A409WTJ5</accession>
<dbReference type="OrthoDB" id="9991317at2759"/>
<dbReference type="InterPro" id="IPR011990">
    <property type="entry name" value="TPR-like_helical_dom_sf"/>
</dbReference>
<evidence type="ECO:0000313" key="3">
    <source>
        <dbReference type="Proteomes" id="UP000283269"/>
    </source>
</evidence>
<name>A0A409WTJ5_PSICY</name>